<evidence type="ECO:0000256" key="1">
    <source>
        <dbReference type="SAM" id="MobiDB-lite"/>
    </source>
</evidence>
<proteinExistence type="predicted"/>
<dbReference type="OrthoDB" id="1873691at2759"/>
<dbReference type="EMBL" id="PJQY01003426">
    <property type="protein sequence ID" value="PQM37617.1"/>
    <property type="molecule type" value="Genomic_DNA"/>
</dbReference>
<keyword evidence="3" id="KW-1185">Reference proteome</keyword>
<feature type="region of interest" description="Disordered" evidence="1">
    <location>
        <begin position="41"/>
        <end position="64"/>
    </location>
</feature>
<evidence type="ECO:0000313" key="2">
    <source>
        <dbReference type="EMBL" id="PQM37617.1"/>
    </source>
</evidence>
<dbReference type="AlphaFoldDB" id="A0A314UJF6"/>
<organism evidence="2 3">
    <name type="scientific">Prunus yedoensis var. nudiflora</name>
    <dbReference type="NCBI Taxonomy" id="2094558"/>
    <lineage>
        <taxon>Eukaryota</taxon>
        <taxon>Viridiplantae</taxon>
        <taxon>Streptophyta</taxon>
        <taxon>Embryophyta</taxon>
        <taxon>Tracheophyta</taxon>
        <taxon>Spermatophyta</taxon>
        <taxon>Magnoliopsida</taxon>
        <taxon>eudicotyledons</taxon>
        <taxon>Gunneridae</taxon>
        <taxon>Pentapetalae</taxon>
        <taxon>rosids</taxon>
        <taxon>fabids</taxon>
        <taxon>Rosales</taxon>
        <taxon>Rosaceae</taxon>
        <taxon>Amygdaloideae</taxon>
        <taxon>Amygdaleae</taxon>
        <taxon>Prunus</taxon>
    </lineage>
</organism>
<protein>
    <submittedName>
        <fullName evidence="2">Uncharacterized protein</fullName>
    </submittedName>
</protein>
<comment type="caution">
    <text evidence="2">The sequence shown here is derived from an EMBL/GenBank/DDBJ whole genome shotgun (WGS) entry which is preliminary data.</text>
</comment>
<dbReference type="STRING" id="2094558.A0A314UJF6"/>
<accession>A0A314UJF6</accession>
<name>A0A314UJF6_PRUYE</name>
<gene>
    <name evidence="2" type="ORF">Pyn_21909</name>
</gene>
<sequence length="64" mass="7228">MAQEIETERPLVGKCLPLWDELRAKVKDWCSNFPHCRRRTGGEGEGCGQAHNPACDEGKRPILH</sequence>
<dbReference type="Proteomes" id="UP000250321">
    <property type="component" value="Unassembled WGS sequence"/>
</dbReference>
<reference evidence="2 3" key="1">
    <citation type="submission" date="2018-02" db="EMBL/GenBank/DDBJ databases">
        <title>Draft genome of wild Prunus yedoensis var. nudiflora.</title>
        <authorList>
            <person name="Baek S."/>
            <person name="Kim J.-H."/>
            <person name="Choi K."/>
            <person name="Kim G.-B."/>
            <person name="Cho A."/>
            <person name="Jang H."/>
            <person name="Shin C.-H."/>
            <person name="Yu H.-J."/>
            <person name="Mun J.-H."/>
        </authorList>
    </citation>
    <scope>NUCLEOTIDE SEQUENCE [LARGE SCALE GENOMIC DNA]</scope>
    <source>
        <strain evidence="3">cv. Jeju island</strain>
        <tissue evidence="2">Leaf</tissue>
    </source>
</reference>
<feature type="compositionally biased region" description="Basic and acidic residues" evidence="1">
    <location>
        <begin position="54"/>
        <end position="64"/>
    </location>
</feature>
<evidence type="ECO:0000313" key="3">
    <source>
        <dbReference type="Proteomes" id="UP000250321"/>
    </source>
</evidence>